<dbReference type="Proteomes" id="UP000661607">
    <property type="component" value="Unassembled WGS sequence"/>
</dbReference>
<sequence length="29" mass="3183">MDSTIERHAPASDEPPVLFVFEGEISPDP</sequence>
<name>A0ABR9K840_9ACTN</name>
<proteinExistence type="predicted"/>
<evidence type="ECO:0000313" key="2">
    <source>
        <dbReference type="EMBL" id="MBE1558172.1"/>
    </source>
</evidence>
<evidence type="ECO:0000256" key="1">
    <source>
        <dbReference type="SAM" id="MobiDB-lite"/>
    </source>
</evidence>
<protein>
    <submittedName>
        <fullName evidence="2">Uncharacterized protein</fullName>
    </submittedName>
</protein>
<organism evidence="2 3">
    <name type="scientific">Nonomuraea africana</name>
    <dbReference type="NCBI Taxonomy" id="46171"/>
    <lineage>
        <taxon>Bacteria</taxon>
        <taxon>Bacillati</taxon>
        <taxon>Actinomycetota</taxon>
        <taxon>Actinomycetes</taxon>
        <taxon>Streptosporangiales</taxon>
        <taxon>Streptosporangiaceae</taxon>
        <taxon>Nonomuraea</taxon>
    </lineage>
</organism>
<gene>
    <name evidence="2" type="ORF">H4W81_000951</name>
</gene>
<keyword evidence="3" id="KW-1185">Reference proteome</keyword>
<evidence type="ECO:0000313" key="3">
    <source>
        <dbReference type="Proteomes" id="UP000661607"/>
    </source>
</evidence>
<dbReference type="EMBL" id="JADBEF010000001">
    <property type="protein sequence ID" value="MBE1558172.1"/>
    <property type="molecule type" value="Genomic_DNA"/>
</dbReference>
<accession>A0ABR9K840</accession>
<comment type="caution">
    <text evidence="2">The sequence shown here is derived from an EMBL/GenBank/DDBJ whole genome shotgun (WGS) entry which is preliminary data.</text>
</comment>
<feature type="compositionally biased region" description="Basic and acidic residues" evidence="1">
    <location>
        <begin position="1"/>
        <end position="11"/>
    </location>
</feature>
<feature type="region of interest" description="Disordered" evidence="1">
    <location>
        <begin position="1"/>
        <end position="29"/>
    </location>
</feature>
<reference evidence="2 3" key="1">
    <citation type="submission" date="2020-10" db="EMBL/GenBank/DDBJ databases">
        <title>Sequencing the genomes of 1000 actinobacteria strains.</title>
        <authorList>
            <person name="Klenk H.-P."/>
        </authorList>
    </citation>
    <scope>NUCLEOTIDE SEQUENCE [LARGE SCALE GENOMIC DNA]</scope>
    <source>
        <strain evidence="2 3">DSM 43748</strain>
    </source>
</reference>